<protein>
    <submittedName>
        <fullName evidence="2">Uncharacterized protein</fullName>
    </submittedName>
</protein>
<dbReference type="EMBL" id="JH712439">
    <property type="protein sequence ID" value="EFO18775.1"/>
    <property type="molecule type" value="Genomic_DNA"/>
</dbReference>
<dbReference type="CTD" id="9947161"/>
<feature type="region of interest" description="Disordered" evidence="1">
    <location>
        <begin position="1"/>
        <end position="36"/>
    </location>
</feature>
<dbReference type="GeneID" id="9947161"/>
<evidence type="ECO:0000313" key="2">
    <source>
        <dbReference type="EMBL" id="EFO18775.1"/>
    </source>
</evidence>
<dbReference type="AlphaFoldDB" id="A0A1S0TRW2"/>
<gene>
    <name evidence="2" type="ORF">LOAG_09721</name>
</gene>
<proteinExistence type="predicted"/>
<organism evidence="2">
    <name type="scientific">Loa loa</name>
    <name type="common">Eye worm</name>
    <name type="synonym">Filaria loa</name>
    <dbReference type="NCBI Taxonomy" id="7209"/>
    <lineage>
        <taxon>Eukaryota</taxon>
        <taxon>Metazoa</taxon>
        <taxon>Ecdysozoa</taxon>
        <taxon>Nematoda</taxon>
        <taxon>Chromadorea</taxon>
        <taxon>Rhabditida</taxon>
        <taxon>Spirurina</taxon>
        <taxon>Spiruromorpha</taxon>
        <taxon>Filarioidea</taxon>
        <taxon>Onchocercidae</taxon>
        <taxon>Loa</taxon>
    </lineage>
</organism>
<reference evidence="2" key="1">
    <citation type="submission" date="2012-04" db="EMBL/GenBank/DDBJ databases">
        <title>The Genome Sequence of Loa loa.</title>
        <authorList>
            <consortium name="The Broad Institute Genome Sequencing Platform"/>
            <consortium name="Broad Institute Genome Sequencing Center for Infectious Disease"/>
            <person name="Nutman T.B."/>
            <person name="Fink D.L."/>
            <person name="Russ C."/>
            <person name="Young S."/>
            <person name="Zeng Q."/>
            <person name="Gargeya S."/>
            <person name="Alvarado L."/>
            <person name="Berlin A."/>
            <person name="Chapman S.B."/>
            <person name="Chen Z."/>
            <person name="Freedman E."/>
            <person name="Gellesch M."/>
            <person name="Goldberg J."/>
            <person name="Griggs A."/>
            <person name="Gujja S."/>
            <person name="Heilman E.R."/>
            <person name="Heiman D."/>
            <person name="Howarth C."/>
            <person name="Mehta T."/>
            <person name="Neiman D."/>
            <person name="Pearson M."/>
            <person name="Roberts A."/>
            <person name="Saif S."/>
            <person name="Shea T."/>
            <person name="Shenoy N."/>
            <person name="Sisk P."/>
            <person name="Stolte C."/>
            <person name="Sykes S."/>
            <person name="White J."/>
            <person name="Yandava C."/>
            <person name="Haas B."/>
            <person name="Henn M.R."/>
            <person name="Nusbaum C."/>
            <person name="Birren B."/>
        </authorList>
    </citation>
    <scope>NUCLEOTIDE SEQUENCE [LARGE SCALE GENOMIC DNA]</scope>
</reference>
<accession>A0A1S0TRW2</accession>
<dbReference type="RefSeq" id="XP_003145295.1">
    <property type="nucleotide sequence ID" value="XM_003145247.1"/>
</dbReference>
<evidence type="ECO:0000256" key="1">
    <source>
        <dbReference type="SAM" id="MobiDB-lite"/>
    </source>
</evidence>
<dbReference type="InParanoid" id="A0A1S0TRW2"/>
<dbReference type="KEGG" id="loa:LOAG_09721"/>
<sequence length="114" mass="12365">MIPSVQKQRKGGRGRGGKEEAMTNPNIEEASKTVQIRSHSDIQNEILGNDASIKYCYSNDNNDGYDDDGSVGGDCDGGNFGVAGEEVDERRIMVRDAVVGGVVRVVKMDNGWEE</sequence>
<name>A0A1S0TRW2_LOALO</name>